<dbReference type="AlphaFoldDB" id="A0A1U7NLZ7"/>
<dbReference type="InterPro" id="IPR011990">
    <property type="entry name" value="TPR-like_helical_dom_sf"/>
</dbReference>
<comment type="caution">
    <text evidence="1">The sequence shown here is derived from an EMBL/GenBank/DDBJ whole genome shotgun (WGS) entry which is preliminary data.</text>
</comment>
<sequence>MDVDLFNHAIEYFEKYDPDYKFNRKIAQLEEAEQWIDRCVQDFIHLSYFKKLDEIKIYLDQENNKHSFAYFHYKIVESFYDLFQNTGTAEDIKKIIDSQYFVSEYYVSILYDLCGIIEDAIDLDVIGSQIQYLQKALRCARQIDHHGLIGLIEYHLMYRLDDLNKPMQALELVKNCKEHLQQAGAYRRILTVQMNEGILYRKLRIYSKAIEIFTNLSVNKEQVIDHQILTSLYDNFSWCLFIQEKDEQALEYAMRSRELGSSFPDIYIVLVFSSYRLKRFDQCKNFAQEFIDQERKEDRALPIKLFMQLMIKVLNQELDVFDLEFQITSLLPFYRAIELEIPFYSLLIDYYRQQNDLEQVIVLQEKLIQYLKLNNAFH</sequence>
<dbReference type="Proteomes" id="UP000186705">
    <property type="component" value="Unassembled WGS sequence"/>
</dbReference>
<gene>
    <name evidence="1" type="ORF">BO225_07500</name>
</gene>
<reference evidence="1 2" key="1">
    <citation type="submission" date="2016-11" db="EMBL/GenBank/DDBJ databases">
        <title>Description of two novel members of the family Erysipelotrichaceae: Ileibacterium lipovorans gen. nov., sp. nov. and Dubosiella newyorkensis, gen. nov., sp. nov.</title>
        <authorList>
            <person name="Cox L.M."/>
            <person name="Sohn J."/>
            <person name="Tyrrell K.L."/>
            <person name="Citron D.M."/>
            <person name="Lawson P.A."/>
            <person name="Patel N.B."/>
            <person name="Iizumi T."/>
            <person name="Perez-Perez G.I."/>
            <person name="Goldstein E.J."/>
            <person name="Blaser M.J."/>
        </authorList>
    </citation>
    <scope>NUCLEOTIDE SEQUENCE [LARGE SCALE GENOMIC DNA]</scope>
    <source>
        <strain evidence="1 2">NYU-BL-A4</strain>
    </source>
</reference>
<dbReference type="OrthoDB" id="2986817at2"/>
<proteinExistence type="predicted"/>
<dbReference type="Gene3D" id="1.25.40.10">
    <property type="entry name" value="Tetratricopeptide repeat domain"/>
    <property type="match status" value="1"/>
</dbReference>
<dbReference type="SUPFAM" id="SSF48452">
    <property type="entry name" value="TPR-like"/>
    <property type="match status" value="1"/>
</dbReference>
<evidence type="ECO:0000313" key="2">
    <source>
        <dbReference type="Proteomes" id="UP000186705"/>
    </source>
</evidence>
<evidence type="ECO:0000313" key="1">
    <source>
        <dbReference type="EMBL" id="OLU45989.1"/>
    </source>
</evidence>
<dbReference type="GeneID" id="78275784"/>
<accession>A0A1U7NLZ7</accession>
<dbReference type="EMBL" id="MPKA01000077">
    <property type="protein sequence ID" value="OLU45989.1"/>
    <property type="molecule type" value="Genomic_DNA"/>
</dbReference>
<dbReference type="RefSeq" id="WP_076341648.1">
    <property type="nucleotide sequence ID" value="NZ_CBFFWB010000017.1"/>
</dbReference>
<dbReference type="STRING" id="1862672.BO225_07500"/>
<protein>
    <submittedName>
        <fullName evidence="1">Uncharacterized protein</fullName>
    </submittedName>
</protein>
<organism evidence="1 2">
    <name type="scientific">Dubosiella newyorkensis</name>
    <dbReference type="NCBI Taxonomy" id="1862672"/>
    <lineage>
        <taxon>Bacteria</taxon>
        <taxon>Bacillati</taxon>
        <taxon>Bacillota</taxon>
        <taxon>Erysipelotrichia</taxon>
        <taxon>Erysipelotrichales</taxon>
        <taxon>Erysipelotrichaceae</taxon>
        <taxon>Dubosiella</taxon>
    </lineage>
</organism>
<name>A0A1U7NLZ7_9FIRM</name>
<keyword evidence="2" id="KW-1185">Reference proteome</keyword>